<dbReference type="EMBL" id="AOIA01000119">
    <property type="protein sequence ID" value="ELY57351.1"/>
    <property type="molecule type" value="Genomic_DNA"/>
</dbReference>
<organism evidence="2 3">
    <name type="scientific">Natronococcus jeotgali DSM 18795</name>
    <dbReference type="NCBI Taxonomy" id="1227498"/>
    <lineage>
        <taxon>Archaea</taxon>
        <taxon>Methanobacteriati</taxon>
        <taxon>Methanobacteriota</taxon>
        <taxon>Stenosarchaea group</taxon>
        <taxon>Halobacteria</taxon>
        <taxon>Halobacteriales</taxon>
        <taxon>Natrialbaceae</taxon>
        <taxon>Natronococcus</taxon>
    </lineage>
</organism>
<keyword evidence="3" id="KW-1185">Reference proteome</keyword>
<evidence type="ECO:0000313" key="3">
    <source>
        <dbReference type="Proteomes" id="UP000011531"/>
    </source>
</evidence>
<dbReference type="Proteomes" id="UP000011531">
    <property type="component" value="Unassembled WGS sequence"/>
</dbReference>
<dbReference type="AlphaFoldDB" id="L9X7C8"/>
<feature type="compositionally biased region" description="Polar residues" evidence="1">
    <location>
        <begin position="19"/>
        <end position="31"/>
    </location>
</feature>
<proteinExistence type="predicted"/>
<dbReference type="STRING" id="1227498.C492_13586"/>
<protein>
    <submittedName>
        <fullName evidence="2">Uncharacterized protein</fullName>
    </submittedName>
</protein>
<name>L9X7C8_9EURY</name>
<evidence type="ECO:0000256" key="1">
    <source>
        <dbReference type="SAM" id="MobiDB-lite"/>
    </source>
</evidence>
<feature type="compositionally biased region" description="Basic and acidic residues" evidence="1">
    <location>
        <begin position="1"/>
        <end position="18"/>
    </location>
</feature>
<sequence length="81" mass="8940">MTDRPSEASRGPSAERFRGSTSNSKLMANDTTDLDRAGKQAAYITDEWTTDPAIMQTQALCYVGLQLERIADALEDDVQDQ</sequence>
<feature type="region of interest" description="Disordered" evidence="1">
    <location>
        <begin position="1"/>
        <end position="36"/>
    </location>
</feature>
<evidence type="ECO:0000313" key="2">
    <source>
        <dbReference type="EMBL" id="ELY57351.1"/>
    </source>
</evidence>
<reference evidence="2 3" key="1">
    <citation type="journal article" date="2014" name="PLoS Genet.">
        <title>Phylogenetically driven sequencing of extremely halophilic archaea reveals strategies for static and dynamic osmo-response.</title>
        <authorList>
            <person name="Becker E.A."/>
            <person name="Seitzer P.M."/>
            <person name="Tritt A."/>
            <person name="Larsen D."/>
            <person name="Krusor M."/>
            <person name="Yao A.I."/>
            <person name="Wu D."/>
            <person name="Madern D."/>
            <person name="Eisen J.A."/>
            <person name="Darling A.E."/>
            <person name="Facciotti M.T."/>
        </authorList>
    </citation>
    <scope>NUCLEOTIDE SEQUENCE [LARGE SCALE GENOMIC DNA]</scope>
    <source>
        <strain evidence="2 3">DSM 18795</strain>
    </source>
</reference>
<gene>
    <name evidence="2" type="ORF">C492_13586</name>
</gene>
<accession>L9X7C8</accession>
<comment type="caution">
    <text evidence="2">The sequence shown here is derived from an EMBL/GenBank/DDBJ whole genome shotgun (WGS) entry which is preliminary data.</text>
</comment>